<dbReference type="Gene3D" id="3.20.20.80">
    <property type="entry name" value="Glycosidases"/>
    <property type="match status" value="1"/>
</dbReference>
<evidence type="ECO:0000313" key="3">
    <source>
        <dbReference type="EMBL" id="HIX55337.1"/>
    </source>
</evidence>
<proteinExistence type="predicted"/>
<dbReference type="Proteomes" id="UP000824156">
    <property type="component" value="Unassembled WGS sequence"/>
</dbReference>
<dbReference type="InterPro" id="IPR017853">
    <property type="entry name" value="GH"/>
</dbReference>
<dbReference type="Pfam" id="PF02638">
    <property type="entry name" value="GHL10"/>
    <property type="match status" value="1"/>
</dbReference>
<organism evidence="3 4">
    <name type="scientific">Candidatus Sphingobacterium stercoripullorum</name>
    <dbReference type="NCBI Taxonomy" id="2838759"/>
    <lineage>
        <taxon>Bacteria</taxon>
        <taxon>Pseudomonadati</taxon>
        <taxon>Bacteroidota</taxon>
        <taxon>Sphingobacteriia</taxon>
        <taxon>Sphingobacteriales</taxon>
        <taxon>Sphingobacteriaceae</taxon>
        <taxon>Sphingobacterium</taxon>
    </lineage>
</organism>
<reference evidence="3" key="2">
    <citation type="submission" date="2021-04" db="EMBL/GenBank/DDBJ databases">
        <authorList>
            <person name="Gilroy R."/>
        </authorList>
    </citation>
    <scope>NUCLEOTIDE SEQUENCE</scope>
    <source>
        <strain evidence="3">1719</strain>
    </source>
</reference>
<comment type="caution">
    <text evidence="3">The sequence shown here is derived from an EMBL/GenBank/DDBJ whole genome shotgun (WGS) entry which is preliminary data.</text>
</comment>
<dbReference type="SUPFAM" id="SSF51445">
    <property type="entry name" value="(Trans)glycosidases"/>
    <property type="match status" value="1"/>
</dbReference>
<name>A0A9D1WBM8_9SPHI</name>
<dbReference type="EMBL" id="DXEZ01000275">
    <property type="protein sequence ID" value="HIX55337.1"/>
    <property type="molecule type" value="Genomic_DNA"/>
</dbReference>
<evidence type="ECO:0000259" key="2">
    <source>
        <dbReference type="Pfam" id="PF02638"/>
    </source>
</evidence>
<dbReference type="PROSITE" id="PS51257">
    <property type="entry name" value="PROKAR_LIPOPROTEIN"/>
    <property type="match status" value="1"/>
</dbReference>
<dbReference type="AlphaFoldDB" id="A0A9D1WBM8"/>
<feature type="domain" description="Glycosyl hydrolase-like 10" evidence="2">
    <location>
        <begin position="49"/>
        <end position="338"/>
    </location>
</feature>
<keyword evidence="1" id="KW-0732">Signal</keyword>
<dbReference type="PANTHER" id="PTHR43405:SF1">
    <property type="entry name" value="GLYCOSYL HYDROLASE DIGH"/>
    <property type="match status" value="1"/>
</dbReference>
<gene>
    <name evidence="3" type="ORF">H9853_09935</name>
</gene>
<dbReference type="InterPro" id="IPR003790">
    <property type="entry name" value="GHL10"/>
</dbReference>
<evidence type="ECO:0000256" key="1">
    <source>
        <dbReference type="ARBA" id="ARBA00022729"/>
    </source>
</evidence>
<evidence type="ECO:0000313" key="4">
    <source>
        <dbReference type="Proteomes" id="UP000824156"/>
    </source>
</evidence>
<sequence>MRKNLTSSWSWIIAVCLFIASCSKDNGGITPDPDPKEPIGDELNFPKKEFRAVWISTAWGLDWPLGEYDLTKQKDLYIEYLDRFEELNLNAVFFQVKPMGDSFYESSYEPWSASITGTRGQAPSEDILKFLIDETHARGIEFHAWMNPYRIATRASSSTAYPPLHPSVSSDWVVSHEKIQIYNPAIPEVRKRLSDIVKELVQSYAVDGIHFDDYFYPDPSSAGVMVSDQEDYQTYGASYNTIEDFRRGNVDKTIELVYQTIKQVKPEVVFSVSPAPNNSYNVNTLFADVSKWAKERWIDVVIPQLYQEIGNQYNDFVTNLKWWIDNSGETPVIAGHGFYKFGDSQQPAAFQNAEELKKQVDLSRQSKKVVGNVQYSAKYLLEDKVGATTMLRNLNKEKTIIPFLGRQVDAEPITPKDVRVESGVLKWTSSYADRYVIYFFKDKSSIGQVIDVKAEPTLSSLDKGFYCITSLNKDNFESDYSELIEVK</sequence>
<accession>A0A9D1WBM8</accession>
<protein>
    <submittedName>
        <fullName evidence="3">Family 10 glycosylhydrolase</fullName>
    </submittedName>
</protein>
<reference evidence="3" key="1">
    <citation type="journal article" date="2021" name="PeerJ">
        <title>Extensive microbial diversity within the chicken gut microbiome revealed by metagenomics and culture.</title>
        <authorList>
            <person name="Gilroy R."/>
            <person name="Ravi A."/>
            <person name="Getino M."/>
            <person name="Pursley I."/>
            <person name="Horton D.L."/>
            <person name="Alikhan N.F."/>
            <person name="Baker D."/>
            <person name="Gharbi K."/>
            <person name="Hall N."/>
            <person name="Watson M."/>
            <person name="Adriaenssens E.M."/>
            <person name="Foster-Nyarko E."/>
            <person name="Jarju S."/>
            <person name="Secka A."/>
            <person name="Antonio M."/>
            <person name="Oren A."/>
            <person name="Chaudhuri R.R."/>
            <person name="La Ragione R."/>
            <person name="Hildebrand F."/>
            <person name="Pallen M.J."/>
        </authorList>
    </citation>
    <scope>NUCLEOTIDE SEQUENCE</scope>
    <source>
        <strain evidence="3">1719</strain>
    </source>
</reference>
<dbReference type="InterPro" id="IPR052177">
    <property type="entry name" value="Divisome_Glycosyl_Hydrolase"/>
</dbReference>
<dbReference type="PANTHER" id="PTHR43405">
    <property type="entry name" value="GLYCOSYL HYDROLASE DIGH"/>
    <property type="match status" value="1"/>
</dbReference>